<evidence type="ECO:0000313" key="3">
    <source>
        <dbReference type="Proteomes" id="UP001220610"/>
    </source>
</evidence>
<dbReference type="AlphaFoldDB" id="A0AAJ5WYW9"/>
<accession>A0AAJ5WYW9</accession>
<evidence type="ECO:0000313" key="2">
    <source>
        <dbReference type="EMBL" id="WEK36885.1"/>
    </source>
</evidence>
<name>A0AAJ5WYW9_9BACT</name>
<feature type="chain" id="PRO_5042606226" evidence="1">
    <location>
        <begin position="24"/>
        <end position="69"/>
    </location>
</feature>
<evidence type="ECO:0000256" key="1">
    <source>
        <dbReference type="SAM" id="SignalP"/>
    </source>
</evidence>
<organism evidence="2 3">
    <name type="scientific">Candidatus Pseudobacter hemicellulosilyticus</name>
    <dbReference type="NCBI Taxonomy" id="3121375"/>
    <lineage>
        <taxon>Bacteria</taxon>
        <taxon>Pseudomonadati</taxon>
        <taxon>Bacteroidota</taxon>
        <taxon>Chitinophagia</taxon>
        <taxon>Chitinophagales</taxon>
        <taxon>Chitinophagaceae</taxon>
        <taxon>Pseudobacter</taxon>
    </lineage>
</organism>
<sequence length="69" mass="7638">MEKILSRLALISFLGCLTLVALAAGDASKTKAKDRSKNSCRYSFDQPVTAAEKMGEMFLPGRLIERFIQ</sequence>
<feature type="signal peptide" evidence="1">
    <location>
        <begin position="1"/>
        <end position="23"/>
    </location>
</feature>
<dbReference type="EMBL" id="CP119311">
    <property type="protein sequence ID" value="WEK36885.1"/>
    <property type="molecule type" value="Genomic_DNA"/>
</dbReference>
<gene>
    <name evidence="2" type="ORF">P0Y53_05160</name>
</gene>
<dbReference type="Proteomes" id="UP001220610">
    <property type="component" value="Chromosome"/>
</dbReference>
<protein>
    <submittedName>
        <fullName evidence="2">Uncharacterized protein</fullName>
    </submittedName>
</protein>
<reference evidence="2" key="1">
    <citation type="submission" date="2023-03" db="EMBL/GenBank/DDBJ databases">
        <title>Andean soil-derived lignocellulolytic bacterial consortium as a source of novel taxa and putative plastic-active enzymes.</title>
        <authorList>
            <person name="Diaz-Garcia L."/>
            <person name="Chuvochina M."/>
            <person name="Feuerriegel G."/>
            <person name="Bunk B."/>
            <person name="Sproer C."/>
            <person name="Streit W.R."/>
            <person name="Rodriguez L.M."/>
            <person name="Overmann J."/>
            <person name="Jimenez D.J."/>
        </authorList>
    </citation>
    <scope>NUCLEOTIDE SEQUENCE</scope>
    <source>
        <strain evidence="2">MAG 7</strain>
    </source>
</reference>
<proteinExistence type="predicted"/>
<keyword evidence="1" id="KW-0732">Signal</keyword>